<dbReference type="InParanoid" id="A0A317ZKY4"/>
<evidence type="ECO:0000256" key="4">
    <source>
        <dbReference type="ARBA" id="ARBA00022692"/>
    </source>
</evidence>
<protein>
    <submittedName>
        <fullName evidence="8">DoxX family protein</fullName>
    </submittedName>
</protein>
<dbReference type="GO" id="GO:0005886">
    <property type="term" value="C:plasma membrane"/>
    <property type="evidence" value="ECO:0007669"/>
    <property type="project" value="UniProtKB-SubCell"/>
</dbReference>
<accession>A0A317ZKY4</accession>
<evidence type="ECO:0000256" key="7">
    <source>
        <dbReference type="SAM" id="Phobius"/>
    </source>
</evidence>
<sequence length="137" mass="14332">MKTPAYSKDLGLLILRIGIGAMFILHGIPKLLGGPGGWEGLAQFGLPFLPEGIVSVAFGFAAMATELGGGILLALGKFHRLVCAALAGVMFVAFTTKIGDVTGFGDFAKTAGWPLELMVVFIALFFTGPGRYVVGKR</sequence>
<feature type="transmembrane region" description="Helical" evidence="7">
    <location>
        <begin position="81"/>
        <end position="99"/>
    </location>
</feature>
<dbReference type="PANTHER" id="PTHR33452">
    <property type="entry name" value="OXIDOREDUCTASE CATD-RELATED"/>
    <property type="match status" value="1"/>
</dbReference>
<dbReference type="InterPro" id="IPR032808">
    <property type="entry name" value="DoxX"/>
</dbReference>
<dbReference type="RefSeq" id="WP_110129877.1">
    <property type="nucleotide sequence ID" value="NZ_QHJQ01000002.1"/>
</dbReference>
<feature type="transmembrane region" description="Helical" evidence="7">
    <location>
        <begin position="12"/>
        <end position="32"/>
    </location>
</feature>
<comment type="caution">
    <text evidence="8">The sequence shown here is derived from an EMBL/GenBank/DDBJ whole genome shotgun (WGS) entry which is preliminary data.</text>
</comment>
<feature type="transmembrane region" description="Helical" evidence="7">
    <location>
        <begin position="52"/>
        <end position="74"/>
    </location>
</feature>
<reference evidence="8 9" key="1">
    <citation type="submission" date="2018-05" db="EMBL/GenBank/DDBJ databases">
        <title>Coraliomargarita sinensis sp. nov., isolated from a marine solar saltern.</title>
        <authorList>
            <person name="Zhou L.Y."/>
        </authorList>
    </citation>
    <scope>NUCLEOTIDE SEQUENCE [LARGE SCALE GENOMIC DNA]</scope>
    <source>
        <strain evidence="8 9">WN38</strain>
    </source>
</reference>
<evidence type="ECO:0000256" key="1">
    <source>
        <dbReference type="ARBA" id="ARBA00004651"/>
    </source>
</evidence>
<name>A0A317ZKY4_9BACT</name>
<keyword evidence="4 7" id="KW-0812">Transmembrane</keyword>
<dbReference type="FunCoup" id="A0A317ZKY4">
    <property type="interactions" value="102"/>
</dbReference>
<proteinExistence type="inferred from homology"/>
<gene>
    <name evidence="8" type="ORF">DDZ13_02605</name>
</gene>
<organism evidence="8 9">
    <name type="scientific">Coraliomargarita sinensis</name>
    <dbReference type="NCBI Taxonomy" id="2174842"/>
    <lineage>
        <taxon>Bacteria</taxon>
        <taxon>Pseudomonadati</taxon>
        <taxon>Verrucomicrobiota</taxon>
        <taxon>Opitutia</taxon>
        <taxon>Puniceicoccales</taxon>
        <taxon>Coraliomargaritaceae</taxon>
        <taxon>Coraliomargarita</taxon>
    </lineage>
</organism>
<keyword evidence="5 7" id="KW-1133">Transmembrane helix</keyword>
<dbReference type="EMBL" id="QHJQ01000002">
    <property type="protein sequence ID" value="PXA04873.1"/>
    <property type="molecule type" value="Genomic_DNA"/>
</dbReference>
<comment type="subcellular location">
    <subcellularLocation>
        <location evidence="1">Cell membrane</location>
        <topology evidence="1">Multi-pass membrane protein</topology>
    </subcellularLocation>
</comment>
<keyword evidence="6 7" id="KW-0472">Membrane</keyword>
<comment type="similarity">
    <text evidence="2">Belongs to the DoxX family.</text>
</comment>
<keyword evidence="9" id="KW-1185">Reference proteome</keyword>
<dbReference type="Pfam" id="PF07681">
    <property type="entry name" value="DoxX"/>
    <property type="match status" value="1"/>
</dbReference>
<feature type="transmembrane region" description="Helical" evidence="7">
    <location>
        <begin position="111"/>
        <end position="134"/>
    </location>
</feature>
<evidence type="ECO:0000256" key="6">
    <source>
        <dbReference type="ARBA" id="ARBA00023136"/>
    </source>
</evidence>
<evidence type="ECO:0000313" key="9">
    <source>
        <dbReference type="Proteomes" id="UP000247099"/>
    </source>
</evidence>
<keyword evidence="3" id="KW-1003">Cell membrane</keyword>
<evidence type="ECO:0000313" key="8">
    <source>
        <dbReference type="EMBL" id="PXA04873.1"/>
    </source>
</evidence>
<dbReference type="OrthoDB" id="196540at2"/>
<evidence type="ECO:0000256" key="3">
    <source>
        <dbReference type="ARBA" id="ARBA00022475"/>
    </source>
</evidence>
<evidence type="ECO:0000256" key="5">
    <source>
        <dbReference type="ARBA" id="ARBA00022989"/>
    </source>
</evidence>
<dbReference type="PANTHER" id="PTHR33452:SF1">
    <property type="entry name" value="INNER MEMBRANE PROTEIN YPHA-RELATED"/>
    <property type="match status" value="1"/>
</dbReference>
<dbReference type="Proteomes" id="UP000247099">
    <property type="component" value="Unassembled WGS sequence"/>
</dbReference>
<evidence type="ECO:0000256" key="2">
    <source>
        <dbReference type="ARBA" id="ARBA00006679"/>
    </source>
</evidence>
<dbReference type="AlphaFoldDB" id="A0A317ZKY4"/>
<dbReference type="InterPro" id="IPR051907">
    <property type="entry name" value="DoxX-like_oxidoreductase"/>
</dbReference>